<organism evidence="9 10">
    <name type="scientific">Litomosoides sigmodontis</name>
    <name type="common">Filarial nematode worm</name>
    <dbReference type="NCBI Taxonomy" id="42156"/>
    <lineage>
        <taxon>Eukaryota</taxon>
        <taxon>Metazoa</taxon>
        <taxon>Ecdysozoa</taxon>
        <taxon>Nematoda</taxon>
        <taxon>Chromadorea</taxon>
        <taxon>Rhabditida</taxon>
        <taxon>Spirurina</taxon>
        <taxon>Spiruromorpha</taxon>
        <taxon>Filarioidea</taxon>
        <taxon>Onchocercidae</taxon>
        <taxon>Litomosoides</taxon>
    </lineage>
</organism>
<dbReference type="OrthoDB" id="46189at2759"/>
<evidence type="ECO:0000256" key="6">
    <source>
        <dbReference type="ARBA" id="ARBA00023034"/>
    </source>
</evidence>
<evidence type="ECO:0000256" key="4">
    <source>
        <dbReference type="ARBA" id="ARBA00022448"/>
    </source>
</evidence>
<dbReference type="GO" id="GO:0017119">
    <property type="term" value="C:Golgi transport complex"/>
    <property type="evidence" value="ECO:0007669"/>
    <property type="project" value="InterPro"/>
</dbReference>
<feature type="region of interest" description="Disordered" evidence="8">
    <location>
        <begin position="735"/>
        <end position="767"/>
    </location>
</feature>
<proteinExistence type="inferred from homology"/>
<evidence type="ECO:0000256" key="3">
    <source>
        <dbReference type="ARBA" id="ARBA00020978"/>
    </source>
</evidence>
<dbReference type="InterPro" id="IPR033370">
    <property type="entry name" value="COG1"/>
</dbReference>
<sequence length="789" mass="89175">MDVERLMQDLSIDQLQDIHSKLCVEAEEKKEEMRQMVGRRYRDVLDASGSVRHVVQIADSLVQSVRAVRNAETNQPFSAEHSLSSAKLCRISALLKLYLLIGENDPFSDAFVLVLTEMLHRNLSTDIVQSKKFLRLIHQISPKLIRMRLKLEDEFISGLGALFDTKETLNQLAAIAILKNCSSKELLDIFIEQKLATIKKELCSSLSLIDLVWQVRQTFECLKHIFVDGHLSAVLQTVSSPLWIPKPLRRMMCDEILYFGKCIKTEVAETNDYCRQISLTPMDENSLLSHCDLFLHSVSSASYNVVKLKCDVMENTSSLIGFIKVLLEAFAEKWPLVGDSTVVYQRFLGNIIIERFQELVTNELSTLERSFLDKIPNISCHPPTLFKTRAPKLDSLLATGVSQDLMSIAKEFDGGLHSLLDFIKEYETIGKEQTVNQLREQFSIAVLEMLKRLCGVAGKFDISDENSNGSHPISALCMARVYIALMQSCNTSISLSMSKNMERIMECEKMLCGSAEKSFCAYLDLIVDDCAEKKEVRKLAEVYSNPFIFISYLQEFEKLELPEVGVVEVPVQINRILYSFLYDLCQKISNDSFGYLCTRNIRSHISQHLEQLLLSVYSVIAHSSVELPSRIALQYLFDIRFLNIVLPNGGMRPLIPLLEAKLDPFDLSLVSGPLGKNARMAAQRHSIIFAHLFADVVINKELSMSTSFSAVVDIVPRLNDAPRLTHIPRLVKNTKLDDMPPSNDVASARKKEAKTKRQQQQQQLGNIKATPSLSSFYKISTSWFGNSQS</sequence>
<keyword evidence="6" id="KW-0333">Golgi apparatus</keyword>
<dbReference type="GO" id="GO:0015031">
    <property type="term" value="P:protein transport"/>
    <property type="evidence" value="ECO:0007669"/>
    <property type="project" value="UniProtKB-KW"/>
</dbReference>
<evidence type="ECO:0000256" key="8">
    <source>
        <dbReference type="SAM" id="MobiDB-lite"/>
    </source>
</evidence>
<dbReference type="Pfam" id="PF08700">
    <property type="entry name" value="VPS51_Exo84_N"/>
    <property type="match status" value="1"/>
</dbReference>
<dbReference type="STRING" id="42156.A0A3P6UM32"/>
<keyword evidence="7" id="KW-0472">Membrane</keyword>
<dbReference type="GO" id="GO:0000139">
    <property type="term" value="C:Golgi membrane"/>
    <property type="evidence" value="ECO:0007669"/>
    <property type="project" value="UniProtKB-SubCell"/>
</dbReference>
<comment type="subcellular location">
    <subcellularLocation>
        <location evidence="1">Golgi apparatus membrane</location>
        <topology evidence="1">Peripheral membrane protein</topology>
    </subcellularLocation>
</comment>
<dbReference type="Proteomes" id="UP000277928">
    <property type="component" value="Unassembled WGS sequence"/>
</dbReference>
<reference evidence="9 10" key="1">
    <citation type="submission" date="2018-08" db="EMBL/GenBank/DDBJ databases">
        <authorList>
            <person name="Laetsch R D."/>
            <person name="Stevens L."/>
            <person name="Kumar S."/>
            <person name="Blaxter L. M."/>
        </authorList>
    </citation>
    <scope>NUCLEOTIDE SEQUENCE [LARGE SCALE GENOMIC DNA]</scope>
</reference>
<dbReference type="AlphaFoldDB" id="A0A3P6UM32"/>
<dbReference type="PANTHER" id="PTHR31658">
    <property type="entry name" value="CONSERVED OLIGOMERIC GOLGI COMPLEX SUBUNIT 1"/>
    <property type="match status" value="1"/>
</dbReference>
<dbReference type="EMBL" id="UYRX01000281">
    <property type="protein sequence ID" value="VDK79194.1"/>
    <property type="molecule type" value="Genomic_DNA"/>
</dbReference>
<evidence type="ECO:0000256" key="7">
    <source>
        <dbReference type="ARBA" id="ARBA00023136"/>
    </source>
</evidence>
<dbReference type="PANTHER" id="PTHR31658:SF0">
    <property type="entry name" value="CONSERVED OLIGOMERIC GOLGI COMPLEX SUBUNIT 1"/>
    <property type="match status" value="1"/>
</dbReference>
<gene>
    <name evidence="9" type="ORF">NLS_LOCUS4400</name>
</gene>
<evidence type="ECO:0000256" key="2">
    <source>
        <dbReference type="ARBA" id="ARBA00006653"/>
    </source>
</evidence>
<keyword evidence="10" id="KW-1185">Reference proteome</keyword>
<evidence type="ECO:0000256" key="5">
    <source>
        <dbReference type="ARBA" id="ARBA00022927"/>
    </source>
</evidence>
<name>A0A3P6UM32_LITSI</name>
<keyword evidence="5" id="KW-0653">Protein transport</keyword>
<comment type="similarity">
    <text evidence="2">Belongs to the COG1 family.</text>
</comment>
<evidence type="ECO:0000313" key="10">
    <source>
        <dbReference type="Proteomes" id="UP000277928"/>
    </source>
</evidence>
<protein>
    <recommendedName>
        <fullName evidence="3">Conserved oligomeric Golgi complex subunit 1</fullName>
    </recommendedName>
</protein>
<evidence type="ECO:0000256" key="1">
    <source>
        <dbReference type="ARBA" id="ARBA00004395"/>
    </source>
</evidence>
<keyword evidence="4" id="KW-0813">Transport</keyword>
<evidence type="ECO:0000313" key="9">
    <source>
        <dbReference type="EMBL" id="VDK79194.1"/>
    </source>
</evidence>
<dbReference type="OMA" id="KWPLVGD"/>
<accession>A0A3P6UM32</accession>
<dbReference type="GO" id="GO:0006891">
    <property type="term" value="P:intra-Golgi vesicle-mediated transport"/>
    <property type="evidence" value="ECO:0007669"/>
    <property type="project" value="InterPro"/>
</dbReference>